<feature type="coiled-coil region" evidence="1">
    <location>
        <begin position="335"/>
        <end position="366"/>
    </location>
</feature>
<protein>
    <recommendedName>
        <fullName evidence="5">DUF916 domain-containing protein</fullName>
    </recommendedName>
</protein>
<evidence type="ECO:0000256" key="2">
    <source>
        <dbReference type="SAM" id="Phobius"/>
    </source>
</evidence>
<feature type="transmembrane region" description="Helical" evidence="2">
    <location>
        <begin position="307"/>
        <end position="331"/>
    </location>
</feature>
<name>A0A1F7HIK4_9BACT</name>
<evidence type="ECO:0000256" key="1">
    <source>
        <dbReference type="SAM" id="Coils"/>
    </source>
</evidence>
<dbReference type="EMBL" id="MFZV01000029">
    <property type="protein sequence ID" value="OGK31050.1"/>
    <property type="molecule type" value="Genomic_DNA"/>
</dbReference>
<keyword evidence="2" id="KW-0472">Membrane</keyword>
<sequence length="368" mass="41382">MNKQKNSKSEIRNSRQIQNSNFLNSKIVSCFVLRASNLFFILVLFTSSLLLFTFNSVFAQSVIPLTASPARQEILVDPSEQQTISVRFLNQGDSPISGIIRVADFIVDNKDGIPRILEDSSQASPKYTASTWIKSNSDRITIASKDNVLLQFNIQVPDNARAGGRYVAIFFEPEGVVPQETGANQEAGSGVSTRLASLLYIRVSGEISEQAMISRFFASGFVEFGPIKIETDILNRGDYHIRPKGVLALVNPFGSVVAQETLKEENIFPDTLRTFENELGSKYMLGRYKLTLTASYGEKGQSMSRSIFIWIVPWRIILILILTIIIIWFIIKSLKRKASKNSESLKKELEIEKQEIDRLKKQISKRAD</sequence>
<dbReference type="Proteomes" id="UP000177199">
    <property type="component" value="Unassembled WGS sequence"/>
</dbReference>
<evidence type="ECO:0008006" key="5">
    <source>
        <dbReference type="Google" id="ProtNLM"/>
    </source>
</evidence>
<keyword evidence="1" id="KW-0175">Coiled coil</keyword>
<evidence type="ECO:0000313" key="4">
    <source>
        <dbReference type="Proteomes" id="UP000177199"/>
    </source>
</evidence>
<comment type="caution">
    <text evidence="3">The sequence shown here is derived from an EMBL/GenBank/DDBJ whole genome shotgun (WGS) entry which is preliminary data.</text>
</comment>
<gene>
    <name evidence="3" type="ORF">A3F29_02470</name>
</gene>
<dbReference type="AlphaFoldDB" id="A0A1F7HIK4"/>
<proteinExistence type="predicted"/>
<reference evidence="3 4" key="1">
    <citation type="journal article" date="2016" name="Nat. Commun.">
        <title>Thousands of microbial genomes shed light on interconnected biogeochemical processes in an aquifer system.</title>
        <authorList>
            <person name="Anantharaman K."/>
            <person name="Brown C.T."/>
            <person name="Hug L.A."/>
            <person name="Sharon I."/>
            <person name="Castelle C.J."/>
            <person name="Probst A.J."/>
            <person name="Thomas B.C."/>
            <person name="Singh A."/>
            <person name="Wilkins M.J."/>
            <person name="Karaoz U."/>
            <person name="Brodie E.L."/>
            <person name="Williams K.H."/>
            <person name="Hubbard S.S."/>
            <person name="Banfield J.F."/>
        </authorList>
    </citation>
    <scope>NUCLEOTIDE SEQUENCE [LARGE SCALE GENOMIC DNA]</scope>
</reference>
<keyword evidence="2" id="KW-1133">Transmembrane helix</keyword>
<accession>A0A1F7HIK4</accession>
<organism evidence="3 4">
    <name type="scientific">Candidatus Roizmanbacteria bacterium RIFCSPHIGHO2_12_FULL_33_9</name>
    <dbReference type="NCBI Taxonomy" id="1802045"/>
    <lineage>
        <taxon>Bacteria</taxon>
        <taxon>Candidatus Roizmaniibacteriota</taxon>
    </lineage>
</organism>
<evidence type="ECO:0000313" key="3">
    <source>
        <dbReference type="EMBL" id="OGK31050.1"/>
    </source>
</evidence>
<keyword evidence="2" id="KW-0812">Transmembrane</keyword>